<comment type="similarity">
    <text evidence="1 4">Belongs to the eukaryotic ribosomal protein eL38 family.</text>
</comment>
<dbReference type="PANTHER" id="PTHR10965:SF14">
    <property type="entry name" value="60S RIBOSOMAL PROTEIN L38"/>
    <property type="match status" value="1"/>
</dbReference>
<dbReference type="Pfam" id="PF01781">
    <property type="entry name" value="Ribosomal_L38e"/>
    <property type="match status" value="1"/>
</dbReference>
<comment type="caution">
    <text evidence="5">The sequence shown here is derived from an EMBL/GenBank/DDBJ whole genome shotgun (WGS) entry which is preliminary data.</text>
</comment>
<dbReference type="InterPro" id="IPR038464">
    <property type="entry name" value="Ribosomal_eL38_sf"/>
</dbReference>
<dbReference type="Proteomes" id="UP000289738">
    <property type="component" value="Chromosome A10"/>
</dbReference>
<keyword evidence="6" id="KW-1185">Reference proteome</keyword>
<dbReference type="GO" id="GO:0006412">
    <property type="term" value="P:translation"/>
    <property type="evidence" value="ECO:0007669"/>
    <property type="project" value="InterPro"/>
</dbReference>
<dbReference type="AlphaFoldDB" id="A0A445B742"/>
<evidence type="ECO:0000256" key="2">
    <source>
        <dbReference type="ARBA" id="ARBA00022980"/>
    </source>
</evidence>
<organism evidence="5 6">
    <name type="scientific">Arachis hypogaea</name>
    <name type="common">Peanut</name>
    <dbReference type="NCBI Taxonomy" id="3818"/>
    <lineage>
        <taxon>Eukaryota</taxon>
        <taxon>Viridiplantae</taxon>
        <taxon>Streptophyta</taxon>
        <taxon>Embryophyta</taxon>
        <taxon>Tracheophyta</taxon>
        <taxon>Spermatophyta</taxon>
        <taxon>Magnoliopsida</taxon>
        <taxon>eudicotyledons</taxon>
        <taxon>Gunneridae</taxon>
        <taxon>Pentapetalae</taxon>
        <taxon>rosids</taxon>
        <taxon>fabids</taxon>
        <taxon>Fabales</taxon>
        <taxon>Fabaceae</taxon>
        <taxon>Papilionoideae</taxon>
        <taxon>50 kb inversion clade</taxon>
        <taxon>dalbergioids sensu lato</taxon>
        <taxon>Dalbergieae</taxon>
        <taxon>Pterocarpus clade</taxon>
        <taxon>Arachis</taxon>
    </lineage>
</organism>
<evidence type="ECO:0000313" key="5">
    <source>
        <dbReference type="EMBL" id="RYR34486.1"/>
    </source>
</evidence>
<keyword evidence="2 4" id="KW-0689">Ribosomal protein</keyword>
<dbReference type="Gene3D" id="3.30.720.90">
    <property type="match status" value="1"/>
</dbReference>
<dbReference type="GO" id="GO:0022625">
    <property type="term" value="C:cytosolic large ribosomal subunit"/>
    <property type="evidence" value="ECO:0007669"/>
    <property type="project" value="TreeGrafter"/>
</dbReference>
<dbReference type="GO" id="GO:0003735">
    <property type="term" value="F:structural constituent of ribosome"/>
    <property type="evidence" value="ECO:0007669"/>
    <property type="project" value="InterPro"/>
</dbReference>
<keyword evidence="3 4" id="KW-0687">Ribonucleoprotein</keyword>
<evidence type="ECO:0000313" key="6">
    <source>
        <dbReference type="Proteomes" id="UP000289738"/>
    </source>
</evidence>
<evidence type="ECO:0000256" key="3">
    <source>
        <dbReference type="ARBA" id="ARBA00023274"/>
    </source>
</evidence>
<dbReference type="EMBL" id="SDMP01000010">
    <property type="protein sequence ID" value="RYR34486.1"/>
    <property type="molecule type" value="Genomic_DNA"/>
</dbReference>
<gene>
    <name evidence="5" type="ORF">Ahy_A10g049416</name>
</gene>
<dbReference type="InterPro" id="IPR002675">
    <property type="entry name" value="Ribosomal_eL38"/>
</dbReference>
<name>A0A445B742_ARAHY</name>
<proteinExistence type="inferred from homology"/>
<protein>
    <recommendedName>
        <fullName evidence="7">60S ribosomal protein L38</fullName>
    </recommendedName>
</protein>
<sequence>MKIKRSRDVVKFKVSCSKYLYTLCVFDPETADKLKQSLLLG</sequence>
<evidence type="ECO:0000256" key="4">
    <source>
        <dbReference type="RuleBase" id="RU003445"/>
    </source>
</evidence>
<dbReference type="PANTHER" id="PTHR10965">
    <property type="entry name" value="60S RIBOSOMAL PROTEIN L38"/>
    <property type="match status" value="1"/>
</dbReference>
<dbReference type="GO" id="GO:0022618">
    <property type="term" value="P:protein-RNA complex assembly"/>
    <property type="evidence" value="ECO:0007669"/>
    <property type="project" value="TreeGrafter"/>
</dbReference>
<accession>A0A445B742</accession>
<evidence type="ECO:0000256" key="1">
    <source>
        <dbReference type="ARBA" id="ARBA00007803"/>
    </source>
</evidence>
<reference evidence="5 6" key="1">
    <citation type="submission" date="2019-01" db="EMBL/GenBank/DDBJ databases">
        <title>Sequencing of cultivated peanut Arachis hypogaea provides insights into genome evolution and oil improvement.</title>
        <authorList>
            <person name="Chen X."/>
        </authorList>
    </citation>
    <scope>NUCLEOTIDE SEQUENCE [LARGE SCALE GENOMIC DNA]</scope>
    <source>
        <strain evidence="6">cv. Fuhuasheng</strain>
        <tissue evidence="5">Leaves</tissue>
    </source>
</reference>
<evidence type="ECO:0008006" key="7">
    <source>
        <dbReference type="Google" id="ProtNLM"/>
    </source>
</evidence>